<feature type="transmembrane region" description="Helical" evidence="1">
    <location>
        <begin position="20"/>
        <end position="41"/>
    </location>
</feature>
<evidence type="ECO:0000313" key="3">
    <source>
        <dbReference type="Proteomes" id="UP001175271"/>
    </source>
</evidence>
<evidence type="ECO:0000313" key="2">
    <source>
        <dbReference type="EMBL" id="KAK0420097.1"/>
    </source>
</evidence>
<sequence length="127" mass="14620">MSLQLLLTFFPDLPDIIYDYYGELGIAATLLLSLITSLHFLRTYHWQFRSLAAVSVRNEFQKSIWVRCSSHRELIRKELVSPNADSKIAAGQRFVSVRRDETKRLPVPEFGFTVYVSILVEDEALLA</sequence>
<keyword evidence="1" id="KW-0472">Membrane</keyword>
<dbReference type="Proteomes" id="UP001175271">
    <property type="component" value="Unassembled WGS sequence"/>
</dbReference>
<keyword evidence="3" id="KW-1185">Reference proteome</keyword>
<dbReference type="AlphaFoldDB" id="A0AA39I945"/>
<reference evidence="2" key="1">
    <citation type="submission" date="2023-06" db="EMBL/GenBank/DDBJ databases">
        <title>Genomic analysis of the entomopathogenic nematode Steinernema hermaphroditum.</title>
        <authorList>
            <person name="Schwarz E.M."/>
            <person name="Heppert J.K."/>
            <person name="Baniya A."/>
            <person name="Schwartz H.T."/>
            <person name="Tan C.-H."/>
            <person name="Antoshechkin I."/>
            <person name="Sternberg P.W."/>
            <person name="Goodrich-Blair H."/>
            <person name="Dillman A.R."/>
        </authorList>
    </citation>
    <scope>NUCLEOTIDE SEQUENCE</scope>
    <source>
        <strain evidence="2">PS9179</strain>
        <tissue evidence="2">Whole animal</tissue>
    </source>
</reference>
<organism evidence="2 3">
    <name type="scientific">Steinernema hermaphroditum</name>
    <dbReference type="NCBI Taxonomy" id="289476"/>
    <lineage>
        <taxon>Eukaryota</taxon>
        <taxon>Metazoa</taxon>
        <taxon>Ecdysozoa</taxon>
        <taxon>Nematoda</taxon>
        <taxon>Chromadorea</taxon>
        <taxon>Rhabditida</taxon>
        <taxon>Tylenchina</taxon>
        <taxon>Panagrolaimomorpha</taxon>
        <taxon>Strongyloidoidea</taxon>
        <taxon>Steinernematidae</taxon>
        <taxon>Steinernema</taxon>
    </lineage>
</organism>
<accession>A0AA39I945</accession>
<comment type="caution">
    <text evidence="2">The sequence shown here is derived from an EMBL/GenBank/DDBJ whole genome shotgun (WGS) entry which is preliminary data.</text>
</comment>
<evidence type="ECO:0000256" key="1">
    <source>
        <dbReference type="SAM" id="Phobius"/>
    </source>
</evidence>
<keyword evidence="1" id="KW-0812">Transmembrane</keyword>
<proteinExistence type="predicted"/>
<protein>
    <submittedName>
        <fullName evidence="2">Uncharacterized protein</fullName>
    </submittedName>
</protein>
<dbReference type="EMBL" id="JAUCMV010000002">
    <property type="protein sequence ID" value="KAK0420097.1"/>
    <property type="molecule type" value="Genomic_DNA"/>
</dbReference>
<gene>
    <name evidence="2" type="ORF">QR680_014513</name>
</gene>
<keyword evidence="1" id="KW-1133">Transmembrane helix</keyword>
<name>A0AA39I945_9BILA</name>